<dbReference type="Pfam" id="PF08955">
    <property type="entry name" value="BofC_C"/>
    <property type="match status" value="1"/>
</dbReference>
<dbReference type="RefSeq" id="WP_177678053.1">
    <property type="nucleotide sequence ID" value="NZ_JACRSU010000003.1"/>
</dbReference>
<dbReference type="InterPro" id="IPR015050">
    <property type="entry name" value="BofC_C"/>
</dbReference>
<evidence type="ECO:0000313" key="4">
    <source>
        <dbReference type="EMBL" id="MBC8541095.1"/>
    </source>
</evidence>
<feature type="region of interest" description="Disordered" evidence="1">
    <location>
        <begin position="45"/>
        <end position="66"/>
    </location>
</feature>
<comment type="caution">
    <text evidence="4">The sequence shown here is derived from an EMBL/GenBank/DDBJ whole genome shotgun (WGS) entry which is preliminary data.</text>
</comment>
<dbReference type="Proteomes" id="UP000611762">
    <property type="component" value="Unassembled WGS sequence"/>
</dbReference>
<keyword evidence="2" id="KW-1133">Transmembrane helix</keyword>
<protein>
    <submittedName>
        <fullName evidence="4">BofC C-terminal domain-containing protein</fullName>
    </submittedName>
</protein>
<gene>
    <name evidence="4" type="ORF">H8698_08935</name>
</gene>
<evidence type="ECO:0000313" key="5">
    <source>
        <dbReference type="Proteomes" id="UP000611762"/>
    </source>
</evidence>
<evidence type="ECO:0000259" key="3">
    <source>
        <dbReference type="Pfam" id="PF08955"/>
    </source>
</evidence>
<keyword evidence="2" id="KW-0812">Transmembrane</keyword>
<reference evidence="4" key="1">
    <citation type="submission" date="2020-08" db="EMBL/GenBank/DDBJ databases">
        <title>Genome public.</title>
        <authorList>
            <person name="Liu C."/>
            <person name="Sun Q."/>
        </authorList>
    </citation>
    <scope>NUCLEOTIDE SEQUENCE</scope>
    <source>
        <strain evidence="4">H8</strain>
    </source>
</reference>
<keyword evidence="5" id="KW-1185">Reference proteome</keyword>
<accession>A0A926DPU4</accession>
<feature type="transmembrane region" description="Helical" evidence="2">
    <location>
        <begin position="12"/>
        <end position="38"/>
    </location>
</feature>
<evidence type="ECO:0000256" key="2">
    <source>
        <dbReference type="SAM" id="Phobius"/>
    </source>
</evidence>
<name>A0A926DPU4_9FIRM</name>
<feature type="domain" description="Bypass of forespore C C-terminal" evidence="3">
    <location>
        <begin position="90"/>
        <end position="152"/>
    </location>
</feature>
<dbReference type="AlphaFoldDB" id="A0A926DPU4"/>
<proteinExistence type="predicted"/>
<sequence length="154" mass="17084">MEKGTQGTRKRHFLNLVLTAVLIFAAMYLCAITGYRFVRNSNAAENPVESREPEINETIAPQEEDPLKLPEDLASASLPKEDVRVPSDPNDYLVISENGVVKLYNITESGDQIYSKDLDIAPDALLAEDKAQLEEGIILESEEELAALLEDYTS</sequence>
<keyword evidence="2" id="KW-0472">Membrane</keyword>
<dbReference type="EMBL" id="JACRSU010000003">
    <property type="protein sequence ID" value="MBC8541095.1"/>
    <property type="molecule type" value="Genomic_DNA"/>
</dbReference>
<evidence type="ECO:0000256" key="1">
    <source>
        <dbReference type="SAM" id="MobiDB-lite"/>
    </source>
</evidence>
<organism evidence="4 5">
    <name type="scientific">Congzhengia minquanensis</name>
    <dbReference type="NCBI Taxonomy" id="2763657"/>
    <lineage>
        <taxon>Bacteria</taxon>
        <taxon>Bacillati</taxon>
        <taxon>Bacillota</taxon>
        <taxon>Clostridia</taxon>
        <taxon>Eubacteriales</taxon>
        <taxon>Oscillospiraceae</taxon>
        <taxon>Congzhengia</taxon>
    </lineage>
</organism>